<evidence type="ECO:0008006" key="3">
    <source>
        <dbReference type="Google" id="ProtNLM"/>
    </source>
</evidence>
<accession>A0A212IY74</accession>
<evidence type="ECO:0000256" key="1">
    <source>
        <dbReference type="SAM" id="Coils"/>
    </source>
</evidence>
<protein>
    <recommendedName>
        <fullName evidence="3">Peptidase S74 domain-containing protein</fullName>
    </recommendedName>
</protein>
<gene>
    <name evidence="2" type="ORF">KL86DYS1_10461</name>
</gene>
<feature type="coiled-coil region" evidence="1">
    <location>
        <begin position="1142"/>
        <end position="1169"/>
    </location>
</feature>
<evidence type="ECO:0000313" key="2">
    <source>
        <dbReference type="EMBL" id="SBV91895.1"/>
    </source>
</evidence>
<proteinExistence type="predicted"/>
<keyword evidence="1" id="KW-0175">Coiled coil</keyword>
<sequence>MITLYSKDDLTTKAEIKKFTYNGQFLGECFVSATITSPSPINFEIGDYCIFRGERFELNYIPAKEKQASANSYGDAFVYDNIKFNSLADELTRVDFIDIVLPDNNIHYTSKPDFSFYAGSVKDLADRIQANLNAEFTGDKAWNVVVLPELVTPDRNITVSGLSVWEALALVSSEFAANFIIRNRTITIGTSGYAVGAVFGYGKGNGLYDIQQNTNQDAKIITRLRAYGSTRNLPNRYYNKLKDESDQPYISESAYIPNLMLPDFPVVQNDPKRVYLESDNIAEYGVRYGHVYFDGSDDNTEIYPSLEGMTSEQLADAGIIVSLPSGDNGNIDEVLGANNPTDNGEIPENPESIDGQFTIYLKDLGFDLSEKDSSGNYVYATTDTMQINMRSGMCVGRTFDVLEDGITKDTSLGYTRFKVICNRFTDDSVDMAYPNSQYHIDSGDKFVLLGISMPDVYIKAASQRLLSAAWEYLSQNDETKYTYTPKIDEIFMARHPEIGDAIKEGDIFNFTDTDLDIDASVIIQNLKITYDLSSKPVPTYEISLSNERISTTIQKMQNAISSLQQNVTGVSIDQVKSLIASIGTRYYLSKLYDDTANGNMNFMQNVSIVKDLLVNEDIISKGNVFSDQFGNETFTSGQFGSGFRAWLAANGQSYAEFDNLMVRREMIVNTLTIAEIKSVGGQILLSLASMYCNGVTDGGAYWKCTFDTADGTISNQFAVDDQVICRKFNGANIKYYWARVTSVGTDYINISKTDKDGSGIPAINDEIIQFGNRTNTSRQSAIMLSAYGSDAPSIKQYAGINSYNLTGKEVTVISPSGNKFTGDFVIQSSGTNVTTAIDNAKNTAISTAATDATNKVNSIQIGGRNLILNSNFKSGVASSWGLYQASSSLDIDTTFGNVAKVLKTPGTSIGGIHTYPVNARTSGNNFIATVWIKADTASRIRVAQEGLSQIGTDFDVTTEWQKYAISGVRRSGVYNSFYIRSYTDSYFYIANVKYEEGNKATDWSPAPEDVQANIDAAQTAATNASTAASNAQTSANTANSLLADIANDNLLIPSEKQDVLKEWQIIQGEYPTVVAQATTYSVSSSDYTAKYNALSSYITPLLSSMTTNSTIVATTFRSTFKDYYDSKIVLLKLVTDKAKTIADQAQTDANNANNNAQLAQQAADAAKTVADQAKLDAKTADDKAVAANSLLSDIASDNKLVASEKQDTQKEWDAIKSEYTKNVSQATSFGVSFSVYQSAYNALNTYITPLLSDLNTTSDIMGTTFRNTFKSYYDARTDLLNAISGKAKSLADQAQIDANTAISNANAAQTAANNAQTTADLASASASTANSLISDISSDNKFTPNEKSQARQEWNVIATELSVNNTQADTFGITTEKTAYNSAFQALANYLNNGTAWSTGVPSWIADANLSVTTTINGSTFRANWKAYYDARTALLNAIAKKAKQLADAAQSSADTANAGLLNKVAYSEYNAQMQVLNTQISAKVSQTDFNVLGQRVSDTESSITQQAGQISSVVTKVDNINIGGRNILFNSKAIQSVGGSGSETSEVTAWTTLSAILSAGETYTLSAKSDGIWGSVQGTDTVQMWIMKDKQVVAGQYWGTSDKNFITFTVPVDGNYWIRIDSNKGSVNHNFWEFKLENGNIPTDWSPAPEDVQANIDAANTAAGNAQISANSKNRTHYQDAQPTAPSGGFTIGDIWQKTTLTDINGNVNADSTKNVCRLEYRWNGTTWVQINVNISGSYVTQTNDSITSLVTKTGIDSLGTGETLRSLIDQTPTQIQLAVSAVRYDNSNLVLNSAASRVVPISNNNNNIADIPFNAGDVVSFGCDVSFEDSDTINQVLLIQEMNLSNVRVYTEWSNENTEPTGSGVFKRLSGTHIMLNNGYFRLGLRSNGTTSSTTFKNIKIENSSSPTKYSPASDDTQSGILAAQNAATNAATAATNAQTAANTANSLLADIANDNKFDPAEKQNTKKEWDAIVSEYSKNITQANSFSVSTTAYTTAYNALSSYITPLLSNLNTTSDIVGTTFRSTFKAYYDSRTDLLNAISTKAKTIADTAQGTANTAINDAAAAQTAADNAATSASAANTAIANIASDNILSASEKSGERSRWNDISAEKAGLNDQATTYSITTENTAYNSAFQNLATYLNNGTTWSSGIPSWLSDANIGTDTTIVGTTYRANWNNYYNARQTLLNAISAKAKAIADSKTTLDEVKSGITINADGITAFGDQFKVDSLLIANAIQTQALNVGSGNFLVGTDGKMSAKGASIEGVVTSIDANGNKIVINAANRSIRLYTSENDVMGVISYNTDSRPSDSWTMWQSNMSLRMYEREGNVKWLSTELALTPSGVRRIIYNRNGTIADSVAWPS</sequence>
<organism evidence="2">
    <name type="scientific">uncultured Dysgonomonas sp</name>
    <dbReference type="NCBI Taxonomy" id="206096"/>
    <lineage>
        <taxon>Bacteria</taxon>
        <taxon>Pseudomonadati</taxon>
        <taxon>Bacteroidota</taxon>
        <taxon>Bacteroidia</taxon>
        <taxon>Bacteroidales</taxon>
        <taxon>Dysgonomonadaceae</taxon>
        <taxon>Dysgonomonas</taxon>
        <taxon>environmental samples</taxon>
    </lineage>
</organism>
<dbReference type="RefSeq" id="WP_296938357.1">
    <property type="nucleotide sequence ID" value="NZ_LT599032.1"/>
</dbReference>
<name>A0A212IY74_9BACT</name>
<dbReference type="EMBL" id="FLUM01000001">
    <property type="protein sequence ID" value="SBV91895.1"/>
    <property type="molecule type" value="Genomic_DNA"/>
</dbReference>
<reference evidence="2" key="1">
    <citation type="submission" date="2016-04" db="EMBL/GenBank/DDBJ databases">
        <authorList>
            <person name="Evans L.H."/>
            <person name="Alamgir A."/>
            <person name="Owens N."/>
            <person name="Weber N.D."/>
            <person name="Virtaneva K."/>
            <person name="Barbian K."/>
            <person name="Babar A."/>
            <person name="Rosenke K."/>
        </authorList>
    </citation>
    <scope>NUCLEOTIDE SEQUENCE</scope>
    <source>
        <strain evidence="2">86-1</strain>
    </source>
</reference>